<proteinExistence type="predicted"/>
<dbReference type="Proteomes" id="UP000324678">
    <property type="component" value="Chromosome"/>
</dbReference>
<dbReference type="KEGG" id="ail:FLP10_11460"/>
<dbReference type="EMBL" id="CP043505">
    <property type="protein sequence ID" value="QEO14966.1"/>
    <property type="molecule type" value="Genomic_DNA"/>
</dbReference>
<dbReference type="RefSeq" id="WP_149160985.1">
    <property type="nucleotide sequence ID" value="NZ_CP043505.1"/>
</dbReference>
<name>A0A5C1YFK0_9MICO</name>
<accession>A0A5C1YFK0</accession>
<keyword evidence="3" id="KW-1185">Reference proteome</keyword>
<dbReference type="InterPro" id="IPR041436">
    <property type="entry name" value="RNAse_A_bac"/>
</dbReference>
<dbReference type="CDD" id="cd20684">
    <property type="entry name" value="CdiA-CT_Yk_RNaseA-like"/>
    <property type="match status" value="1"/>
</dbReference>
<reference evidence="2 3" key="1">
    <citation type="submission" date="2019-09" db="EMBL/GenBank/DDBJ databases">
        <title>Genome sequencing of strain KACC 19306.</title>
        <authorList>
            <person name="Heo J."/>
            <person name="Kim S.-J."/>
            <person name="Kim J.-S."/>
            <person name="Hong S.-B."/>
            <person name="Kwon S.-W."/>
        </authorList>
    </citation>
    <scope>NUCLEOTIDE SEQUENCE [LARGE SCALE GENOMIC DNA]</scope>
    <source>
        <strain evidence="2 3">KACC 19306</strain>
    </source>
</reference>
<sequence length="387" mass="40475">MPTSVRVPSALGPGPSTPLGEFAEFVQDALAAIGVVLPDADAGKIDAAQHAWTDLAVALRRHRAEVDQSLHIAVSAGLPQHARIASCRDAVARRIDDTAAAADSIAAYVRTLGDAVGKAWEEIGWLLAQMAAEIVLEIGVGVLLSTVTFGAGAIATAAKITFTVARWVLRIAEVCHRLTTLIRTALTAARLAGRGAAHLVKDSIAAGVAGVASQIGFNELRAATDPTYERQSLSDALAGGLIAGVVGGASGAALPNSGPIKFSVDRVHTIDLVNHEAAGGHVIARHVDKSVDYLKGRNIEYASTFVDLATASAATRANLLTHQAKITEWLAGSKPKLVLDGTMNPQGGRVWVRSTHEFVKPSGIRTVLHRSTTLEIGFRITTSYPTP</sequence>
<dbReference type="Pfam" id="PF18431">
    <property type="entry name" value="RNAse_A_bac"/>
    <property type="match status" value="1"/>
</dbReference>
<dbReference type="AlphaFoldDB" id="A0A5C1YFK0"/>
<evidence type="ECO:0000313" key="3">
    <source>
        <dbReference type="Proteomes" id="UP000324678"/>
    </source>
</evidence>
<feature type="domain" description="Bacterial CdiA-CT RNAse A" evidence="1">
    <location>
        <begin position="280"/>
        <end position="385"/>
    </location>
</feature>
<organism evidence="2 3">
    <name type="scientific">Agromyces intestinalis</name>
    <dbReference type="NCBI Taxonomy" id="2592652"/>
    <lineage>
        <taxon>Bacteria</taxon>
        <taxon>Bacillati</taxon>
        <taxon>Actinomycetota</taxon>
        <taxon>Actinomycetes</taxon>
        <taxon>Micrococcales</taxon>
        <taxon>Microbacteriaceae</taxon>
        <taxon>Agromyces</taxon>
    </lineage>
</organism>
<evidence type="ECO:0000259" key="1">
    <source>
        <dbReference type="Pfam" id="PF18431"/>
    </source>
</evidence>
<dbReference type="OrthoDB" id="5069709at2"/>
<protein>
    <recommendedName>
        <fullName evidence="1">Bacterial CdiA-CT RNAse A domain-containing protein</fullName>
    </recommendedName>
</protein>
<gene>
    <name evidence="2" type="ORF">FLP10_11460</name>
</gene>
<evidence type="ECO:0000313" key="2">
    <source>
        <dbReference type="EMBL" id="QEO14966.1"/>
    </source>
</evidence>